<dbReference type="EMBL" id="LK052936">
    <property type="protein sequence ID" value="CDR35610.1"/>
    <property type="molecule type" value="Genomic_DNA"/>
</dbReference>
<feature type="compositionally biased region" description="Low complexity" evidence="1">
    <location>
        <begin position="215"/>
        <end position="234"/>
    </location>
</feature>
<proteinExistence type="predicted"/>
<accession>A0A061AEN8</accession>
<dbReference type="OrthoDB" id="10475840at2759"/>
<organism evidence="2">
    <name type="scientific">Rhodotorula toruloides</name>
    <name type="common">Yeast</name>
    <name type="synonym">Rhodosporidium toruloides</name>
    <dbReference type="NCBI Taxonomy" id="5286"/>
    <lineage>
        <taxon>Eukaryota</taxon>
        <taxon>Fungi</taxon>
        <taxon>Dikarya</taxon>
        <taxon>Basidiomycota</taxon>
        <taxon>Pucciniomycotina</taxon>
        <taxon>Microbotryomycetes</taxon>
        <taxon>Sporidiobolales</taxon>
        <taxon>Sporidiobolaceae</taxon>
        <taxon>Rhodotorula</taxon>
    </lineage>
</organism>
<feature type="compositionally biased region" description="Acidic residues" evidence="1">
    <location>
        <begin position="317"/>
        <end position="326"/>
    </location>
</feature>
<sequence>MPAQRLQLGDLTNALLVPDDDRPSRVAKLTSLAHALPDASDPPTPQDIARAARLSAHFDQESLVAGPLNDEFMTNYAAVKTYEGELVQKAVFAKDKNVLDAEAGEAAGAAEGGTTYEEQVAASGSQVAKVLARGIDTLLDEMRKTRKDVGKNRKIIRKVRKTQKVHDLRITDIANKMRDLEHATRRSRASTDLDNLNAPLPARPPLGPIWRDDYSPSVSPSSSDDSSDSDGSAGDPKRRAGAAAASAAQAQAAAQAQVGGDRRRGGGFGGFGGAARGRGRGTRNSSETPRRATRASSAAAAAAEAEAAAQAFAAGGEQDEEDDLYA</sequence>
<feature type="compositionally biased region" description="Gly residues" evidence="1">
    <location>
        <begin position="266"/>
        <end position="276"/>
    </location>
</feature>
<feature type="compositionally biased region" description="Low complexity" evidence="1">
    <location>
        <begin position="241"/>
        <end position="259"/>
    </location>
</feature>
<feature type="compositionally biased region" description="Low complexity" evidence="1">
    <location>
        <begin position="295"/>
        <end position="316"/>
    </location>
</feature>
<protein>
    <submittedName>
        <fullName evidence="2">RHTO0S01e03202g1_1</fullName>
    </submittedName>
</protein>
<evidence type="ECO:0000313" key="2">
    <source>
        <dbReference type="EMBL" id="CDR35610.1"/>
    </source>
</evidence>
<dbReference type="AlphaFoldDB" id="A0A061AEN8"/>
<gene>
    <name evidence="2" type="ORF">RHTO0S_01e03202g</name>
</gene>
<evidence type="ECO:0000256" key="1">
    <source>
        <dbReference type="SAM" id="MobiDB-lite"/>
    </source>
</evidence>
<feature type="region of interest" description="Disordered" evidence="1">
    <location>
        <begin position="181"/>
        <end position="326"/>
    </location>
</feature>
<reference evidence="2" key="1">
    <citation type="journal article" date="2014" name="Genome Announc.">
        <title>Draft genome sequence of Rhodosporidium toruloides CECT1137, an oleaginous yeast of biotechnological interest.</title>
        <authorList>
            <person name="Morin N."/>
            <person name="Calcas X."/>
            <person name="Devillers H."/>
            <person name="Durrens P."/>
            <person name="Sherman D.J."/>
            <person name="Nicaud J.-M."/>
            <person name="Neuveglise C."/>
        </authorList>
    </citation>
    <scope>NUCLEOTIDE SEQUENCE</scope>
    <source>
        <strain evidence="2">CECT1137</strain>
    </source>
</reference>
<name>A0A061AEN8_RHOTO</name>